<gene>
    <name evidence="1" type="ORF">A7979_03720</name>
</gene>
<proteinExistence type="predicted"/>
<keyword evidence="2" id="KW-1185">Reference proteome</keyword>
<protein>
    <submittedName>
        <fullName evidence="1">Uncharacterized protein</fullName>
    </submittedName>
</protein>
<organism evidence="1 2">
    <name type="scientific">Rothia nasimurium</name>
    <dbReference type="NCBI Taxonomy" id="85336"/>
    <lineage>
        <taxon>Bacteria</taxon>
        <taxon>Bacillati</taxon>
        <taxon>Actinomycetota</taxon>
        <taxon>Actinomycetes</taxon>
        <taxon>Micrococcales</taxon>
        <taxon>Micrococcaceae</taxon>
        <taxon>Rothia</taxon>
    </lineage>
</organism>
<dbReference type="OrthoDB" id="4970594at2"/>
<dbReference type="RefSeq" id="WP_143539154.1">
    <property type="nucleotide sequence ID" value="NZ_LXWF01000040.1"/>
</dbReference>
<sequence length="92" mass="9865">MNGLRYDYLLLEELVSSFESARSKFETMVATTCPAADSVDPLAAHHVGALKAQEASLLIDAVTAYATGRDGAQAAYDAFKLADEQGAHSYEH</sequence>
<dbReference type="EMBL" id="LXWF01000040">
    <property type="protein sequence ID" value="ORC16440.1"/>
    <property type="molecule type" value="Genomic_DNA"/>
</dbReference>
<dbReference type="Proteomes" id="UP000192359">
    <property type="component" value="Unassembled WGS sequence"/>
</dbReference>
<name>A0A1Y1RPQ0_9MICC</name>
<evidence type="ECO:0000313" key="2">
    <source>
        <dbReference type="Proteomes" id="UP000192359"/>
    </source>
</evidence>
<accession>A0A1Y1RPQ0</accession>
<reference evidence="1 2" key="1">
    <citation type="submission" date="2016-05" db="EMBL/GenBank/DDBJ databases">
        <title>Draft genome sequence of a porcine commensal Rothia nasimurium.</title>
        <authorList>
            <person name="Gaiser R.A."/>
            <person name="Van Baarlen P."/>
            <person name="Wells J.M."/>
        </authorList>
    </citation>
    <scope>NUCLEOTIDE SEQUENCE [LARGE SCALE GENOMIC DNA]</scope>
    <source>
        <strain evidence="1 2">PT-32</strain>
    </source>
</reference>
<evidence type="ECO:0000313" key="1">
    <source>
        <dbReference type="EMBL" id="ORC16440.1"/>
    </source>
</evidence>
<comment type="caution">
    <text evidence="1">The sequence shown here is derived from an EMBL/GenBank/DDBJ whole genome shotgun (WGS) entry which is preliminary data.</text>
</comment>
<dbReference type="AlphaFoldDB" id="A0A1Y1RPQ0"/>